<dbReference type="SUPFAM" id="SSF55008">
    <property type="entry name" value="HMA, heavy metal-associated domain"/>
    <property type="match status" value="1"/>
</dbReference>
<dbReference type="PANTHER" id="PTHR42208">
    <property type="entry name" value="HEAVY METAL TRANSPORTER-RELATED"/>
    <property type="match status" value="1"/>
</dbReference>
<evidence type="ECO:0000256" key="1">
    <source>
        <dbReference type="ARBA" id="ARBA00022723"/>
    </source>
</evidence>
<dbReference type="InterPro" id="IPR006121">
    <property type="entry name" value="HMA_dom"/>
</dbReference>
<keyword evidence="2" id="KW-1133">Transmembrane helix</keyword>
<sequence>MNIKCEKIKVYEMTCTSCESRIEKAIKKLNGIVNVKANYSTESIVVEYNATLCSISEIKSAIKKAGYDTEHSNNFGFFGIFILTAIIVLLGFNTNGFNMDSKLANASYIMLFTVGVFTSIHCVGMCGGIMLSQSITITNKKQGKFEAIIPTLLYNIGRVISYTMLGGIIGALGSVFSLSITTKSIMQILAGAFMIMMGFNMAGFSIFRWFNIKLPHVSCKVKNKSSSPFIVGLLNGLMPCGPLQTMQLFALGTGSALKGALAMFVFSLGTVPLMLTFGALSGLLSKRYTKKILKLSGVLIIVLGLIMGNRGFALAGININPLTALSNGSKTLLNGKTSDSSNSNVSKATIKNGVQVINMTADNNGYTPNAFYVQKGIPVKWIIDGKQLNSCNNSIVVQALNKQQKLKNGENIIEFTPGDKDINFSCWMGMIQGVIKVVDKLDTVDTSKSDSSLPPASTGPSCCATPVADSSSAVASSKPSIYGSDLTKVPTKKLIHKALVSEKYQNAKFKGTGYELEPLIVVTGNSSNTKLTFDLSAFDNAEGEYLILDLDTKNTISSFTAKKGINEVEFSPKKAGGYTIVKDNYVLGIIEVVDDLKTTDLEKTRSKYFSPF</sequence>
<feature type="transmembrane region" description="Helical" evidence="2">
    <location>
        <begin position="261"/>
        <end position="283"/>
    </location>
</feature>
<dbReference type="Gene3D" id="2.60.40.420">
    <property type="entry name" value="Cupredoxins - blue copper proteins"/>
    <property type="match status" value="1"/>
</dbReference>
<protein>
    <submittedName>
        <fullName evidence="4">Plastocyanin domain-containing protein</fullName>
    </submittedName>
</protein>
<feature type="transmembrane region" description="Helical" evidence="2">
    <location>
        <begin position="106"/>
        <end position="131"/>
    </location>
</feature>
<organism evidence="4 5">
    <name type="scientific">Clostridium cavendishii DSM 21758</name>
    <dbReference type="NCBI Taxonomy" id="1121302"/>
    <lineage>
        <taxon>Bacteria</taxon>
        <taxon>Bacillati</taxon>
        <taxon>Bacillota</taxon>
        <taxon>Clostridia</taxon>
        <taxon>Eubacteriales</taxon>
        <taxon>Clostridiaceae</taxon>
        <taxon>Clostridium</taxon>
    </lineage>
</organism>
<feature type="transmembrane region" description="Helical" evidence="2">
    <location>
        <begin position="75"/>
        <end position="94"/>
    </location>
</feature>
<dbReference type="OrthoDB" id="9800141at2"/>
<dbReference type="STRING" id="1121302.SAMN02745163_02837"/>
<dbReference type="PROSITE" id="PS01047">
    <property type="entry name" value="HMA_1"/>
    <property type="match status" value="1"/>
</dbReference>
<gene>
    <name evidence="4" type="ORF">SAMN02745163_02837</name>
</gene>
<keyword evidence="5" id="KW-1185">Reference proteome</keyword>
<dbReference type="FunFam" id="3.30.70.100:FF:000001">
    <property type="entry name" value="ATPase copper transporting beta"/>
    <property type="match status" value="1"/>
</dbReference>
<dbReference type="Proteomes" id="UP000184310">
    <property type="component" value="Unassembled WGS sequence"/>
</dbReference>
<proteinExistence type="predicted"/>
<accession>A0A1M6N9T9</accession>
<name>A0A1M6N9T9_9CLOT</name>
<dbReference type="InterPro" id="IPR017969">
    <property type="entry name" value="Heavy-metal-associated_CS"/>
</dbReference>
<feature type="transmembrane region" description="Helical" evidence="2">
    <location>
        <begin position="185"/>
        <end position="207"/>
    </location>
</feature>
<dbReference type="InterPro" id="IPR039447">
    <property type="entry name" value="UreH-like_TM_dom"/>
</dbReference>
<feature type="transmembrane region" description="Helical" evidence="2">
    <location>
        <begin position="228"/>
        <end position="249"/>
    </location>
</feature>
<evidence type="ECO:0000256" key="2">
    <source>
        <dbReference type="SAM" id="Phobius"/>
    </source>
</evidence>
<dbReference type="GO" id="GO:0046872">
    <property type="term" value="F:metal ion binding"/>
    <property type="evidence" value="ECO:0007669"/>
    <property type="project" value="UniProtKB-KW"/>
</dbReference>
<evidence type="ECO:0000313" key="4">
    <source>
        <dbReference type="EMBL" id="SHJ92453.1"/>
    </source>
</evidence>
<keyword evidence="2" id="KW-0472">Membrane</keyword>
<evidence type="ECO:0000259" key="3">
    <source>
        <dbReference type="PROSITE" id="PS50846"/>
    </source>
</evidence>
<dbReference type="RefSeq" id="WP_072988991.1">
    <property type="nucleotide sequence ID" value="NZ_FQZB01000012.1"/>
</dbReference>
<keyword evidence="1" id="KW-0479">Metal-binding</keyword>
<dbReference type="Pfam" id="PF13386">
    <property type="entry name" value="DsbD_2"/>
    <property type="match status" value="1"/>
</dbReference>
<keyword evidence="2" id="KW-0812">Transmembrane</keyword>
<dbReference type="EMBL" id="FQZB01000012">
    <property type="protein sequence ID" value="SHJ92453.1"/>
    <property type="molecule type" value="Genomic_DNA"/>
</dbReference>
<dbReference type="CDD" id="cd00371">
    <property type="entry name" value="HMA"/>
    <property type="match status" value="1"/>
</dbReference>
<dbReference type="InterPro" id="IPR036163">
    <property type="entry name" value="HMA_dom_sf"/>
</dbReference>
<dbReference type="InterPro" id="IPR008972">
    <property type="entry name" value="Cupredoxin"/>
</dbReference>
<dbReference type="AlphaFoldDB" id="A0A1M6N9T9"/>
<dbReference type="PROSITE" id="PS50846">
    <property type="entry name" value="HMA_2"/>
    <property type="match status" value="1"/>
</dbReference>
<feature type="transmembrane region" description="Helical" evidence="2">
    <location>
        <begin position="152"/>
        <end position="173"/>
    </location>
</feature>
<evidence type="ECO:0000313" key="5">
    <source>
        <dbReference type="Proteomes" id="UP000184310"/>
    </source>
</evidence>
<reference evidence="4 5" key="1">
    <citation type="submission" date="2016-11" db="EMBL/GenBank/DDBJ databases">
        <authorList>
            <person name="Jaros S."/>
            <person name="Januszkiewicz K."/>
            <person name="Wedrychowicz H."/>
        </authorList>
    </citation>
    <scope>NUCLEOTIDE SEQUENCE [LARGE SCALE GENOMIC DNA]</scope>
    <source>
        <strain evidence="4 5">DSM 21758</strain>
    </source>
</reference>
<dbReference type="Gene3D" id="3.30.70.100">
    <property type="match status" value="1"/>
</dbReference>
<feature type="transmembrane region" description="Helical" evidence="2">
    <location>
        <begin position="295"/>
        <end position="317"/>
    </location>
</feature>
<dbReference type="Pfam" id="PF00403">
    <property type="entry name" value="HMA"/>
    <property type="match status" value="1"/>
</dbReference>
<feature type="domain" description="HMA" evidence="3">
    <location>
        <begin position="4"/>
        <end position="70"/>
    </location>
</feature>
<dbReference type="PANTHER" id="PTHR42208:SF1">
    <property type="entry name" value="HEAVY METAL TRANSPORTER"/>
    <property type="match status" value="1"/>
</dbReference>